<keyword evidence="1" id="KW-0175">Coiled coil</keyword>
<name>A0ABD3FGX0_9STRA</name>
<proteinExistence type="predicted"/>
<evidence type="ECO:0000313" key="3">
    <source>
        <dbReference type="Proteomes" id="UP001632037"/>
    </source>
</evidence>
<sequence>MAITDAAFLAEVENFLLSTCAELPTLPILGVKDAARQTLSMDKHELEKVKDRKRRREKRERQQLERENLKSEIEKLKVELQRTQERCLTCQVSWKSRAERQLAARLSSEAQYYQLREAISLQTSVLQEFQILACECLDDEYSMSLGSELPVRLSQRKRLHLELADTEIFTTFDQEIDSVYARTDKTLLTFGLSSTEENWGSPYQTCSKDAGSGSLQFRGKVTLPFNFADVCQYRWQAAHLVHRQANREEYVGVEDPENTVALKFRVSTQLKSGQIATAIQNIVLRRYQEEERMVLVWRLFTEGEGAFSGLHSDETGWGVATPAKNVSTVGTVIRTCVTNVPMHFSNKAEQDYTLRQFNTKLLEWGLENNEIVNGLEKL</sequence>
<dbReference type="AlphaFoldDB" id="A0ABD3FGX0"/>
<evidence type="ECO:0008006" key="4">
    <source>
        <dbReference type="Google" id="ProtNLM"/>
    </source>
</evidence>
<protein>
    <recommendedName>
        <fullName evidence="4">M96 mating-specific protein family</fullName>
    </recommendedName>
</protein>
<dbReference type="Proteomes" id="UP001632037">
    <property type="component" value="Unassembled WGS sequence"/>
</dbReference>
<feature type="coiled-coil region" evidence="1">
    <location>
        <begin position="43"/>
        <end position="86"/>
    </location>
</feature>
<comment type="caution">
    <text evidence="2">The sequence shown here is derived from an EMBL/GenBank/DDBJ whole genome shotgun (WGS) entry which is preliminary data.</text>
</comment>
<gene>
    <name evidence="2" type="ORF">V7S43_009960</name>
</gene>
<evidence type="ECO:0000313" key="2">
    <source>
        <dbReference type="EMBL" id="KAL3664780.1"/>
    </source>
</evidence>
<evidence type="ECO:0000256" key="1">
    <source>
        <dbReference type="SAM" id="Coils"/>
    </source>
</evidence>
<accession>A0ABD3FGX0</accession>
<keyword evidence="3" id="KW-1185">Reference proteome</keyword>
<organism evidence="2 3">
    <name type="scientific">Phytophthora oleae</name>
    <dbReference type="NCBI Taxonomy" id="2107226"/>
    <lineage>
        <taxon>Eukaryota</taxon>
        <taxon>Sar</taxon>
        <taxon>Stramenopiles</taxon>
        <taxon>Oomycota</taxon>
        <taxon>Peronosporomycetes</taxon>
        <taxon>Peronosporales</taxon>
        <taxon>Peronosporaceae</taxon>
        <taxon>Phytophthora</taxon>
    </lineage>
</organism>
<dbReference type="EMBL" id="JBIMZQ010000022">
    <property type="protein sequence ID" value="KAL3664780.1"/>
    <property type="molecule type" value="Genomic_DNA"/>
</dbReference>
<reference evidence="2 3" key="1">
    <citation type="submission" date="2024-09" db="EMBL/GenBank/DDBJ databases">
        <title>Genome sequencing and assembly of Phytophthora oleae, isolate VK10A, causative agent of rot of olive drupes.</title>
        <authorList>
            <person name="Conti Taguali S."/>
            <person name="Riolo M."/>
            <person name="La Spada F."/>
            <person name="Cacciola S.O."/>
            <person name="Dionisio G."/>
        </authorList>
    </citation>
    <scope>NUCLEOTIDE SEQUENCE [LARGE SCALE GENOMIC DNA]</scope>
    <source>
        <strain evidence="2 3">VK10A</strain>
    </source>
</reference>